<gene>
    <name evidence="1" type="ORF">RND15_09360</name>
</gene>
<comment type="caution">
    <text evidence="1">The sequence shown here is derived from an EMBL/GenBank/DDBJ whole genome shotgun (WGS) entry which is preliminary data.</text>
</comment>
<accession>A0ABU2XC18</accession>
<evidence type="ECO:0000313" key="2">
    <source>
        <dbReference type="Proteomes" id="UP001180754"/>
    </source>
</evidence>
<dbReference type="Proteomes" id="UP001180754">
    <property type="component" value="Unassembled WGS sequence"/>
</dbReference>
<dbReference type="PROSITE" id="PS51257">
    <property type="entry name" value="PROKAR_LIPOPROTEIN"/>
    <property type="match status" value="1"/>
</dbReference>
<name>A0ABU2XC18_9ACTN</name>
<reference evidence="1" key="1">
    <citation type="submission" date="2024-05" db="EMBL/GenBank/DDBJ databases">
        <title>30 novel species of actinomycetes from the DSMZ collection.</title>
        <authorList>
            <person name="Nouioui I."/>
        </authorList>
    </citation>
    <scope>NUCLEOTIDE SEQUENCE</scope>
    <source>
        <strain evidence="1">DSM 41529</strain>
    </source>
</reference>
<evidence type="ECO:0000313" key="1">
    <source>
        <dbReference type="EMBL" id="MDT0542927.1"/>
    </source>
</evidence>
<dbReference type="RefSeq" id="WP_311723277.1">
    <property type="nucleotide sequence ID" value="NZ_JAVRFD010000003.1"/>
</dbReference>
<dbReference type="InterPro" id="IPR006311">
    <property type="entry name" value="TAT_signal"/>
</dbReference>
<protein>
    <submittedName>
        <fullName evidence="1">Extracellular solute-binding protein</fullName>
    </submittedName>
</protein>
<organism evidence="1 2">
    <name type="scientific">Streptomyces lonegramiae</name>
    <dbReference type="NCBI Taxonomy" id="3075524"/>
    <lineage>
        <taxon>Bacteria</taxon>
        <taxon>Bacillati</taxon>
        <taxon>Actinomycetota</taxon>
        <taxon>Actinomycetes</taxon>
        <taxon>Kitasatosporales</taxon>
        <taxon>Streptomycetaceae</taxon>
        <taxon>Streptomyces</taxon>
    </lineage>
</organism>
<dbReference type="Gene3D" id="3.40.190.10">
    <property type="entry name" value="Periplasmic binding protein-like II"/>
    <property type="match status" value="1"/>
</dbReference>
<proteinExistence type="predicted"/>
<dbReference type="SUPFAM" id="SSF53850">
    <property type="entry name" value="Periplasmic binding protein-like II"/>
    <property type="match status" value="1"/>
</dbReference>
<sequence length="549" mass="59010">MPSMSRRTLLRSMTTGGAAVCLPGLLTACSTGSDDGDVSNAGKKLAAWPAYKAASGAKPDLAATESGVQPGYTSYPADLATSVARTPGDGSTVKVMSVTFGTPPKGRGQNQYWRAVEKALGVKIEFTIVSQADYQKKMATVMAGDPDSLPDIINVFSGFVLPREAQFVQRRAEDLTPFLSGEAVKDYPNLAGIPTHAWRDMGRVGGRIYGIPLERPLPGSTLWINQGMFRDAGMKEGWTSQDFADVAKKATHGKAYALGASTGSLFGNAVHSAAHNAPQGWAVDTKGTFRPNFTDERYKAAIAYQAQLRKNGSYHPDATSLSAVDLNTLFLNGTAGSMQNGFGSYQTLYPDSKGLLTPAPALPYGVDDTPGGIVAARRSFGYTILKKAKKERVELLLRLLDYLAAPFGTKEWELMHYGLEGAHFTRDKDGAPKTTKLGQVENVNNLPFKYLAEGPQVLFVPGRPEVVRALHAWQQKVVPVAIRNASYGLQSRTSTAQGTTLRALMDDTITAVIAGRSPMSEYDAAVKTWRSRGGDKMAEEFAKDYAANS</sequence>
<keyword evidence="2" id="KW-1185">Reference proteome</keyword>
<dbReference type="PROSITE" id="PS51318">
    <property type="entry name" value="TAT"/>
    <property type="match status" value="1"/>
</dbReference>
<dbReference type="EMBL" id="JAVRFD010000003">
    <property type="protein sequence ID" value="MDT0542927.1"/>
    <property type="molecule type" value="Genomic_DNA"/>
</dbReference>